<name>A0A2S5CXD8_LYSSH</name>
<evidence type="ECO:0000256" key="2">
    <source>
        <dbReference type="ARBA" id="ARBA00022801"/>
    </source>
</evidence>
<proteinExistence type="inferred from homology"/>
<accession>A0A2S5CXD8</accession>
<keyword evidence="5" id="KW-1185">Reference proteome</keyword>
<reference evidence="4 5" key="1">
    <citation type="submission" date="2017-11" db="EMBL/GenBank/DDBJ databases">
        <title>Genome sequence of Lysinibacillus sphaericus, a lignin-degrading bacteria isolated from municipal solid waste soil.</title>
        <authorList>
            <person name="Persinoti G.F."/>
            <person name="Paixao D.A."/>
            <person name="Bugg T.D."/>
            <person name="Squina F.M."/>
        </authorList>
    </citation>
    <scope>NUCLEOTIDE SEQUENCE [LARGE SCALE GENOMIC DNA]</scope>
    <source>
        <strain evidence="4 5">A1</strain>
    </source>
</reference>
<evidence type="ECO:0000313" key="5">
    <source>
        <dbReference type="Proteomes" id="UP000237319"/>
    </source>
</evidence>
<dbReference type="Pfam" id="PF00293">
    <property type="entry name" value="NUDIX"/>
    <property type="match status" value="1"/>
</dbReference>
<dbReference type="RefSeq" id="WP_103976140.1">
    <property type="nucleotide sequence ID" value="NZ_CP194323.1"/>
</dbReference>
<feature type="domain" description="Nudix hydrolase" evidence="3">
    <location>
        <begin position="2"/>
        <end position="130"/>
    </location>
</feature>
<dbReference type="AlphaFoldDB" id="A0A2S5CXD8"/>
<organism evidence="4 5">
    <name type="scientific">Lysinibacillus sphaericus</name>
    <name type="common">Bacillus sphaericus</name>
    <dbReference type="NCBI Taxonomy" id="1421"/>
    <lineage>
        <taxon>Bacteria</taxon>
        <taxon>Bacillati</taxon>
        <taxon>Bacillota</taxon>
        <taxon>Bacilli</taxon>
        <taxon>Bacillales</taxon>
        <taxon>Bacillaceae</taxon>
        <taxon>Lysinibacillus</taxon>
    </lineage>
</organism>
<dbReference type="InterPro" id="IPR020476">
    <property type="entry name" value="Nudix_hydrolase"/>
</dbReference>
<evidence type="ECO:0000256" key="1">
    <source>
        <dbReference type="ARBA" id="ARBA00005582"/>
    </source>
</evidence>
<dbReference type="EC" id="3.6.1.65" evidence="4"/>
<evidence type="ECO:0000259" key="3">
    <source>
        <dbReference type="PROSITE" id="PS51462"/>
    </source>
</evidence>
<dbReference type="CDD" id="cd02883">
    <property type="entry name" value="NUDIX_Hydrolase"/>
    <property type="match status" value="1"/>
</dbReference>
<dbReference type="InterPro" id="IPR000086">
    <property type="entry name" value="NUDIX_hydrolase_dom"/>
</dbReference>
<dbReference type="Proteomes" id="UP000237319">
    <property type="component" value="Unassembled WGS sequence"/>
</dbReference>
<dbReference type="PRINTS" id="PR00502">
    <property type="entry name" value="NUDIXFAMILY"/>
</dbReference>
<dbReference type="PROSITE" id="PS51462">
    <property type="entry name" value="NUDIX"/>
    <property type="match status" value="1"/>
</dbReference>
<dbReference type="PANTHER" id="PTHR43736">
    <property type="entry name" value="ADP-RIBOSE PYROPHOSPHATASE"/>
    <property type="match status" value="1"/>
</dbReference>
<keyword evidence="2 4" id="KW-0378">Hydrolase</keyword>
<dbReference type="PANTHER" id="PTHR43736:SF1">
    <property type="entry name" value="DIHYDRONEOPTERIN TRIPHOSPHATE DIPHOSPHATASE"/>
    <property type="match status" value="1"/>
</dbReference>
<dbReference type="EMBL" id="PGLV01000001">
    <property type="protein sequence ID" value="POZ55485.1"/>
    <property type="molecule type" value="Genomic_DNA"/>
</dbReference>
<gene>
    <name evidence="4" type="primary">nudG</name>
    <name evidence="4" type="ORF">LYSIN_00268</name>
</gene>
<protein>
    <submittedName>
        <fullName evidence="4">CTP pyrophosphohydrolase</fullName>
        <ecNumber evidence="4">3.6.1.65</ecNumber>
    </submittedName>
</protein>
<dbReference type="SUPFAM" id="SSF55811">
    <property type="entry name" value="Nudix"/>
    <property type="match status" value="1"/>
</dbReference>
<sequence length="137" mass="15621">MEEVKVVYALIKNTNHHLLMVHNHEGHWSLPGGKVELDETLIEATIREVHEETGYLVEVGKLLAVNESKLTSRNHHALFFTFEAHIIGGVEEIALPDEINNIEWVPIDIANGRMPYYSEGIDKLYESHALYYDQGTI</sequence>
<dbReference type="GO" id="GO:0016787">
    <property type="term" value="F:hydrolase activity"/>
    <property type="evidence" value="ECO:0007669"/>
    <property type="project" value="UniProtKB-KW"/>
</dbReference>
<dbReference type="Gene3D" id="3.90.79.10">
    <property type="entry name" value="Nucleoside Triphosphate Pyrophosphohydrolase"/>
    <property type="match status" value="1"/>
</dbReference>
<evidence type="ECO:0000313" key="4">
    <source>
        <dbReference type="EMBL" id="POZ55485.1"/>
    </source>
</evidence>
<comment type="caution">
    <text evidence="4">The sequence shown here is derived from an EMBL/GenBank/DDBJ whole genome shotgun (WGS) entry which is preliminary data.</text>
</comment>
<comment type="similarity">
    <text evidence="1">Belongs to the Nudix hydrolase family.</text>
</comment>
<dbReference type="InterPro" id="IPR015797">
    <property type="entry name" value="NUDIX_hydrolase-like_dom_sf"/>
</dbReference>